<organism evidence="2 3">
    <name type="scientific">Diaporthe australafricana</name>
    <dbReference type="NCBI Taxonomy" id="127596"/>
    <lineage>
        <taxon>Eukaryota</taxon>
        <taxon>Fungi</taxon>
        <taxon>Dikarya</taxon>
        <taxon>Ascomycota</taxon>
        <taxon>Pezizomycotina</taxon>
        <taxon>Sordariomycetes</taxon>
        <taxon>Sordariomycetidae</taxon>
        <taxon>Diaporthales</taxon>
        <taxon>Diaporthaceae</taxon>
        <taxon>Diaporthe</taxon>
    </lineage>
</organism>
<dbReference type="EMBL" id="JAWRVE010000008">
    <property type="protein sequence ID" value="KAL1880141.1"/>
    <property type="molecule type" value="Genomic_DNA"/>
</dbReference>
<sequence>MKSVATLAFLGAVGCARAADDSTIGFGPAFSMGPTASWIRSANTTLVLPKATGTDRMALWPGMGTSGGDLIQALAVSFTDPDANCGAADGQWCVWASTLQDGTQLGGTQVPADAGDEITMDYAFNDGTSKYDQTVYINGEQVSTLSTSSGQAQGWGTAVECQAQGCKSSVEAHKYTDTTITLNAADTTFAGTLVLTEATSSGLETSDNKVFTVATINIGAHTFNL</sequence>
<gene>
    <name evidence="2" type="ORF">Daus18300_001504</name>
</gene>
<keyword evidence="3" id="KW-1185">Reference proteome</keyword>
<proteinExistence type="predicted"/>
<evidence type="ECO:0000313" key="2">
    <source>
        <dbReference type="EMBL" id="KAL1880141.1"/>
    </source>
</evidence>
<keyword evidence="1" id="KW-0732">Signal</keyword>
<dbReference type="Proteomes" id="UP001583177">
    <property type="component" value="Unassembled WGS sequence"/>
</dbReference>
<dbReference type="PROSITE" id="PS51257">
    <property type="entry name" value="PROKAR_LIPOPROTEIN"/>
    <property type="match status" value="1"/>
</dbReference>
<evidence type="ECO:0008006" key="4">
    <source>
        <dbReference type="Google" id="ProtNLM"/>
    </source>
</evidence>
<feature type="chain" id="PRO_5045988400" description="Concanavalin A-like lectin/glucanase" evidence="1">
    <location>
        <begin position="19"/>
        <end position="225"/>
    </location>
</feature>
<evidence type="ECO:0000313" key="3">
    <source>
        <dbReference type="Proteomes" id="UP001583177"/>
    </source>
</evidence>
<protein>
    <recommendedName>
        <fullName evidence="4">Concanavalin A-like lectin/glucanase</fullName>
    </recommendedName>
</protein>
<name>A0ABR3XVV9_9PEZI</name>
<comment type="caution">
    <text evidence="2">The sequence shown here is derived from an EMBL/GenBank/DDBJ whole genome shotgun (WGS) entry which is preliminary data.</text>
</comment>
<evidence type="ECO:0000256" key="1">
    <source>
        <dbReference type="SAM" id="SignalP"/>
    </source>
</evidence>
<reference evidence="2 3" key="1">
    <citation type="journal article" date="2024" name="IMA Fungus">
        <title>IMA Genome - F19 : A genome assembly and annotation guide to empower mycologists, including annotated draft genome sequences of Ceratocystis pirilliformis, Diaporthe australafricana, Fusarium ophioides, Paecilomyces lecythidis, and Sporothrix stenoceras.</title>
        <authorList>
            <person name="Aylward J."/>
            <person name="Wilson A.M."/>
            <person name="Visagie C.M."/>
            <person name="Spraker J."/>
            <person name="Barnes I."/>
            <person name="Buitendag C."/>
            <person name="Ceriani C."/>
            <person name="Del Mar Angel L."/>
            <person name="du Plessis D."/>
            <person name="Fuchs T."/>
            <person name="Gasser K."/>
            <person name="Kramer D."/>
            <person name="Li W."/>
            <person name="Munsamy K."/>
            <person name="Piso A."/>
            <person name="Price J.L."/>
            <person name="Sonnekus B."/>
            <person name="Thomas C."/>
            <person name="van der Nest A."/>
            <person name="van Dijk A."/>
            <person name="van Heerden A."/>
            <person name="van Vuuren N."/>
            <person name="Yilmaz N."/>
            <person name="Duong T.A."/>
            <person name="van der Merwe N.A."/>
            <person name="Wingfield M.J."/>
            <person name="Wingfield B.D."/>
        </authorList>
    </citation>
    <scope>NUCLEOTIDE SEQUENCE [LARGE SCALE GENOMIC DNA]</scope>
    <source>
        <strain evidence="2 3">CMW 18300</strain>
    </source>
</reference>
<feature type="signal peptide" evidence="1">
    <location>
        <begin position="1"/>
        <end position="18"/>
    </location>
</feature>
<accession>A0ABR3XVV9</accession>